<dbReference type="SUPFAM" id="SSF56529">
    <property type="entry name" value="FAH"/>
    <property type="match status" value="1"/>
</dbReference>
<feature type="binding site" evidence="11">
    <location>
        <position position="249"/>
    </location>
    <ligand>
        <name>substrate</name>
    </ligand>
</feature>
<dbReference type="PANTHER" id="PTHR43069">
    <property type="entry name" value="FUMARYLACETOACETASE"/>
    <property type="match status" value="1"/>
</dbReference>
<proteinExistence type="inferred from homology"/>
<dbReference type="Pfam" id="PF01557">
    <property type="entry name" value="FAA_hydrolase"/>
    <property type="match status" value="1"/>
</dbReference>
<name>A0A0C9MKL2_9FUNG</name>
<keyword evidence="7 12" id="KW-0460">Magnesium</keyword>
<comment type="catalytic activity">
    <reaction evidence="13">
        <text>4-fumarylacetoacetate + H2O = acetoacetate + fumarate + H(+)</text>
        <dbReference type="Rhea" id="RHEA:10244"/>
        <dbReference type="ChEBI" id="CHEBI:13705"/>
        <dbReference type="ChEBI" id="CHEBI:15377"/>
        <dbReference type="ChEBI" id="CHEBI:15378"/>
        <dbReference type="ChEBI" id="CHEBI:18034"/>
        <dbReference type="ChEBI" id="CHEBI:29806"/>
        <dbReference type="EC" id="3.7.1.2"/>
    </reaction>
</comment>
<feature type="binding site" evidence="11">
    <location>
        <position position="150"/>
    </location>
    <ligand>
        <name>substrate</name>
    </ligand>
</feature>
<keyword evidence="4 12" id="KW-0479">Metal-binding</keyword>
<comment type="cofactor">
    <cofactor evidence="13">
        <name>Mg(2+)</name>
        <dbReference type="ChEBI" id="CHEBI:18420"/>
    </cofactor>
    <cofactor evidence="13">
        <name>Ca(2+)</name>
        <dbReference type="ChEBI" id="CHEBI:29108"/>
    </cofactor>
</comment>
<dbReference type="GO" id="GO:0046872">
    <property type="term" value="F:metal ion binding"/>
    <property type="evidence" value="ECO:0007669"/>
    <property type="project" value="UniProtKB-UniRule"/>
</dbReference>
<comment type="similarity">
    <text evidence="2 13">Belongs to the FAH family.</text>
</comment>
<feature type="binding site" evidence="11">
    <location>
        <position position="136"/>
    </location>
    <ligand>
        <name>substrate</name>
    </ligand>
</feature>
<dbReference type="InterPro" id="IPR015377">
    <property type="entry name" value="Fumarylacetoacetase_N"/>
</dbReference>
<keyword evidence="5 13" id="KW-0378">Hydrolase</keyword>
<evidence type="ECO:0000256" key="11">
    <source>
        <dbReference type="PIRSR" id="PIRSR605959-2"/>
    </source>
</evidence>
<feature type="domain" description="Fumarylacetoacetase-like C-terminal" evidence="14">
    <location>
        <begin position="132"/>
        <end position="280"/>
    </location>
</feature>
<dbReference type="Gene3D" id="3.90.850.10">
    <property type="entry name" value="Fumarylacetoacetase-like, C-terminal domain"/>
    <property type="match status" value="1"/>
</dbReference>
<evidence type="ECO:0000256" key="12">
    <source>
        <dbReference type="PIRSR" id="PIRSR605959-3"/>
    </source>
</evidence>
<feature type="binding site" evidence="11">
    <location>
        <position position="253"/>
    </location>
    <ligand>
        <name>substrate</name>
    </ligand>
</feature>
<evidence type="ECO:0000256" key="5">
    <source>
        <dbReference type="ARBA" id="ARBA00022801"/>
    </source>
</evidence>
<dbReference type="GO" id="GO:1902000">
    <property type="term" value="P:homogentisate catabolic process"/>
    <property type="evidence" value="ECO:0007669"/>
    <property type="project" value="TreeGrafter"/>
</dbReference>
<dbReference type="GO" id="GO:0006559">
    <property type="term" value="P:L-phenylalanine catabolic process"/>
    <property type="evidence" value="ECO:0007669"/>
    <property type="project" value="UniProtKB-UniRule"/>
</dbReference>
<feature type="binding site" evidence="12">
    <location>
        <position position="266"/>
    </location>
    <ligand>
        <name>Mg(2+)</name>
        <dbReference type="ChEBI" id="CHEBI:18420"/>
    </ligand>
</feature>
<feature type="binding site" evidence="12">
    <location>
        <position position="210"/>
    </location>
    <ligand>
        <name>Ca(2+)</name>
        <dbReference type="ChEBI" id="CHEBI:29108"/>
    </ligand>
</feature>
<evidence type="ECO:0000256" key="13">
    <source>
        <dbReference type="RuleBase" id="RU366008"/>
    </source>
</evidence>
<evidence type="ECO:0000256" key="7">
    <source>
        <dbReference type="ARBA" id="ARBA00022842"/>
    </source>
</evidence>
<evidence type="ECO:0000313" key="17">
    <source>
        <dbReference type="Proteomes" id="UP000053815"/>
    </source>
</evidence>
<feature type="binding site" evidence="12">
    <location>
        <position position="208"/>
    </location>
    <ligand>
        <name>Ca(2+)</name>
        <dbReference type="ChEBI" id="CHEBI:29108"/>
    </ligand>
</feature>
<dbReference type="PANTHER" id="PTHR43069:SF2">
    <property type="entry name" value="FUMARYLACETOACETASE"/>
    <property type="match status" value="1"/>
</dbReference>
<dbReference type="InterPro" id="IPR036462">
    <property type="entry name" value="Fumarylacetoacetase_N_sf"/>
</dbReference>
<feature type="binding site" evidence="12">
    <location>
        <position position="134"/>
    </location>
    <ligand>
        <name>Ca(2+)</name>
        <dbReference type="ChEBI" id="CHEBI:29108"/>
    </ligand>
</feature>
<sequence length="329" mass="36355">MSTTTESFVPVSKDSDFPIQNIPFGVFSTAEKPEPRVGTAIGDQVLDLSEVAKAGLLDSIEGLNEPAKIFSESSLNTFMSLGRPVWRKTRLAIQDILSKDSTKLKDDAELVQKALIPMNSVKMHLPAKIGDYTDFYCSRDHATNVGIMFRGKDNALQPNWLHIPVGYHGRASSVVVSGTDLHRPAGQKLPSKDAKAPIFGPSARLDIELEVGWFVGTGNKLGDRIDIKDAQDHIFGLVLVNDWSARDIQAWEYVPLGPFLGKSFGTTISPWIVTLDALEPFLIDGPDQSSPEPLKYLEEKKPSAYDIELQVQIKRKVYHSCKIPLLIID</sequence>
<dbReference type="Proteomes" id="UP000053815">
    <property type="component" value="Unassembled WGS sequence"/>
</dbReference>
<feature type="domain" description="Fumarylacetoacetase N-terminal" evidence="15">
    <location>
        <begin position="20"/>
        <end position="126"/>
    </location>
</feature>
<dbReference type="InterPro" id="IPR005959">
    <property type="entry name" value="Fumarylacetoacetase"/>
</dbReference>
<keyword evidence="8 13" id="KW-0828">Tyrosine catabolism</keyword>
<keyword evidence="6 12" id="KW-0106">Calcium</keyword>
<evidence type="ECO:0000259" key="15">
    <source>
        <dbReference type="Pfam" id="PF09298"/>
    </source>
</evidence>
<feature type="binding site" evidence="12">
    <location>
        <position position="242"/>
    </location>
    <ligand>
        <name>Ca(2+)</name>
        <dbReference type="ChEBI" id="CHEBI:29108"/>
    </ligand>
</feature>
<dbReference type="GO" id="GO:0004334">
    <property type="term" value="F:fumarylacetoacetase activity"/>
    <property type="evidence" value="ECO:0007669"/>
    <property type="project" value="UniProtKB-UniRule"/>
</dbReference>
<dbReference type="EC" id="3.7.1.2" evidence="3 13"/>
<dbReference type="SUPFAM" id="SSF63433">
    <property type="entry name" value="Fumarylacetoacetate hydrolase, FAH, N-terminal domain"/>
    <property type="match status" value="1"/>
</dbReference>
<dbReference type="STRING" id="91626.A0A0C9MKL2"/>
<dbReference type="Gene3D" id="2.30.30.230">
    <property type="entry name" value="Fumarylacetoacetase, N-terminal domain"/>
    <property type="match status" value="1"/>
</dbReference>
<evidence type="ECO:0000256" key="10">
    <source>
        <dbReference type="PIRSR" id="PIRSR605959-1"/>
    </source>
</evidence>
<protein>
    <recommendedName>
        <fullName evidence="3 13">Fumarylacetoacetase</fullName>
        <ecNumber evidence="3 13">3.7.1.2</ecNumber>
    </recommendedName>
    <alternativeName>
        <fullName evidence="13">Fumarylacetoacetate hydrolase</fullName>
    </alternativeName>
</protein>
<keyword evidence="17" id="KW-1185">Reference proteome</keyword>
<dbReference type="OrthoDB" id="9971669at2759"/>
<evidence type="ECO:0000256" key="8">
    <source>
        <dbReference type="ARBA" id="ARBA00022878"/>
    </source>
</evidence>
<evidence type="ECO:0000256" key="9">
    <source>
        <dbReference type="ARBA" id="ARBA00023232"/>
    </source>
</evidence>
<dbReference type="GO" id="GO:0006572">
    <property type="term" value="P:L-tyrosine catabolic process"/>
    <property type="evidence" value="ECO:0007669"/>
    <property type="project" value="UniProtKB-UniRule"/>
</dbReference>
<evidence type="ECO:0000256" key="4">
    <source>
        <dbReference type="ARBA" id="ARBA00022723"/>
    </source>
</evidence>
<feature type="binding site" evidence="12">
    <location>
        <position position="262"/>
    </location>
    <ligand>
        <name>Mg(2+)</name>
        <dbReference type="ChEBI" id="CHEBI:18420"/>
    </ligand>
</feature>
<organism evidence="16">
    <name type="scientific">Mucor ambiguus</name>
    <dbReference type="NCBI Taxonomy" id="91626"/>
    <lineage>
        <taxon>Eukaryota</taxon>
        <taxon>Fungi</taxon>
        <taxon>Fungi incertae sedis</taxon>
        <taxon>Mucoromycota</taxon>
        <taxon>Mucoromycotina</taxon>
        <taxon>Mucoromycetes</taxon>
        <taxon>Mucorales</taxon>
        <taxon>Mucorineae</taxon>
        <taxon>Mucoraceae</taxon>
        <taxon>Mucor</taxon>
    </lineage>
</organism>
<dbReference type="InterPro" id="IPR011234">
    <property type="entry name" value="Fumarylacetoacetase-like_C"/>
</dbReference>
<gene>
    <name evidence="16" type="ORF">MAM1_0537c10870</name>
</gene>
<keyword evidence="9 13" id="KW-0585">Phenylalanine catabolism</keyword>
<comment type="pathway">
    <text evidence="1 13">Amino-acid degradation; L-phenylalanine degradation; acetoacetate and fumarate from L-phenylalanine: step 6/6.</text>
</comment>
<dbReference type="Pfam" id="PF09298">
    <property type="entry name" value="FAA_hydrolase_N"/>
    <property type="match status" value="1"/>
</dbReference>
<evidence type="ECO:0000313" key="16">
    <source>
        <dbReference type="EMBL" id="GAN11311.1"/>
    </source>
</evidence>
<dbReference type="FunFam" id="2.30.30.230:FF:000001">
    <property type="entry name" value="Fumarylacetoacetase"/>
    <property type="match status" value="1"/>
</dbReference>
<feature type="active site" description="Proton acceptor" evidence="10">
    <location>
        <position position="141"/>
    </location>
</feature>
<evidence type="ECO:0000256" key="6">
    <source>
        <dbReference type="ARBA" id="ARBA00022837"/>
    </source>
</evidence>
<dbReference type="AlphaFoldDB" id="A0A0C9MKL2"/>
<dbReference type="EMBL" id="DF836826">
    <property type="protein sequence ID" value="GAN11311.1"/>
    <property type="molecule type" value="Genomic_DNA"/>
</dbReference>
<evidence type="ECO:0000259" key="14">
    <source>
        <dbReference type="Pfam" id="PF01557"/>
    </source>
</evidence>
<dbReference type="UniPathway" id="UPA00139">
    <property type="reaction ID" value="UER00341"/>
</dbReference>
<feature type="binding site" evidence="12">
    <location>
        <position position="242"/>
    </location>
    <ligand>
        <name>Mg(2+)</name>
        <dbReference type="ChEBI" id="CHEBI:18420"/>
    </ligand>
</feature>
<evidence type="ECO:0000256" key="1">
    <source>
        <dbReference type="ARBA" id="ARBA00004782"/>
    </source>
</evidence>
<accession>A0A0C9MKL2</accession>
<evidence type="ECO:0000256" key="3">
    <source>
        <dbReference type="ARBA" id="ARBA00012094"/>
    </source>
</evidence>
<evidence type="ECO:0000256" key="2">
    <source>
        <dbReference type="ARBA" id="ARBA00010211"/>
    </source>
</evidence>
<dbReference type="NCBIfam" id="TIGR01266">
    <property type="entry name" value="fum_ac_acetase"/>
    <property type="match status" value="1"/>
</dbReference>
<reference evidence="16" key="1">
    <citation type="submission" date="2014-09" db="EMBL/GenBank/DDBJ databases">
        <title>Draft genome sequence of an oleaginous Mucoromycotina fungus Mucor ambiguus NBRC6742.</title>
        <authorList>
            <person name="Takeda I."/>
            <person name="Yamane N."/>
            <person name="Morita T."/>
            <person name="Tamano K."/>
            <person name="Machida M."/>
            <person name="Baker S."/>
            <person name="Koike H."/>
        </authorList>
    </citation>
    <scope>NUCLEOTIDE SEQUENCE</scope>
    <source>
        <strain evidence="16">NBRC 6742</strain>
    </source>
</reference>
<dbReference type="InterPro" id="IPR036663">
    <property type="entry name" value="Fumarylacetoacetase_C_sf"/>
</dbReference>